<organism evidence="9 10">
    <name type="scientific">Thalassolituus maritimus</name>
    <dbReference type="NCBI Taxonomy" id="484498"/>
    <lineage>
        <taxon>Bacteria</taxon>
        <taxon>Pseudomonadati</taxon>
        <taxon>Pseudomonadota</taxon>
        <taxon>Gammaproteobacteria</taxon>
        <taxon>Oceanospirillales</taxon>
        <taxon>Oceanospirillaceae</taxon>
        <taxon>Thalassolituus</taxon>
    </lineage>
</organism>
<name>A0A1N7Q009_9GAMM</name>
<feature type="transmembrane region" description="Helical" evidence="8">
    <location>
        <begin position="129"/>
        <end position="151"/>
    </location>
</feature>
<dbReference type="STRING" id="484498.SAMN05421686_11264"/>
<sequence>MYISLLIQTLSITVPVVLLVVLGVYLRHKQHIDDAFVSTSSRLVFNVSLPVLMFLAIVTADMAVSQHLPLVWFSLSASLAAFAFVFAVSKVLRVSPRRHGAFVQGAFRSNLGIVGLALCLNAYPEEGAILGALVLAVVTPVYNLLSVWVLASGDKNISWGQQLMTTARNPLIIAIALAGVVRSLGLELPQVLLQTGDILAGLTLPLALIGIGASLTINRALLADSVVWSAVALKLVVLPVLIIISAVYIGITGAALGVAALMFASPTAAAAFVMAKSMNADSRLTADVIALSTLGSGVTVTTIIYVLNLSGLL</sequence>
<dbReference type="Gene3D" id="1.20.1530.20">
    <property type="match status" value="1"/>
</dbReference>
<evidence type="ECO:0000313" key="9">
    <source>
        <dbReference type="EMBL" id="SIT16019.1"/>
    </source>
</evidence>
<evidence type="ECO:0000256" key="2">
    <source>
        <dbReference type="ARBA" id="ARBA00010145"/>
    </source>
</evidence>
<dbReference type="InterPro" id="IPR038770">
    <property type="entry name" value="Na+/solute_symporter_sf"/>
</dbReference>
<evidence type="ECO:0000256" key="4">
    <source>
        <dbReference type="ARBA" id="ARBA00022475"/>
    </source>
</evidence>
<dbReference type="OrthoDB" id="9786439at2"/>
<evidence type="ECO:0000256" key="3">
    <source>
        <dbReference type="ARBA" id="ARBA00022448"/>
    </source>
</evidence>
<dbReference type="EMBL" id="FTOH01000012">
    <property type="protein sequence ID" value="SIT16019.1"/>
    <property type="molecule type" value="Genomic_DNA"/>
</dbReference>
<evidence type="ECO:0000256" key="5">
    <source>
        <dbReference type="ARBA" id="ARBA00022692"/>
    </source>
</evidence>
<dbReference type="PANTHER" id="PTHR36838">
    <property type="entry name" value="AUXIN EFFLUX CARRIER FAMILY PROTEIN"/>
    <property type="match status" value="1"/>
</dbReference>
<dbReference type="AlphaFoldDB" id="A0A1N7Q009"/>
<feature type="transmembrane region" description="Helical" evidence="8">
    <location>
        <begin position="47"/>
        <end position="64"/>
    </location>
</feature>
<dbReference type="RefSeq" id="WP_076517764.1">
    <property type="nucleotide sequence ID" value="NZ_FTOH01000012.1"/>
</dbReference>
<keyword evidence="10" id="KW-1185">Reference proteome</keyword>
<dbReference type="Pfam" id="PF03547">
    <property type="entry name" value="Mem_trans"/>
    <property type="match status" value="2"/>
</dbReference>
<evidence type="ECO:0000256" key="8">
    <source>
        <dbReference type="SAM" id="Phobius"/>
    </source>
</evidence>
<dbReference type="GO" id="GO:0055085">
    <property type="term" value="P:transmembrane transport"/>
    <property type="evidence" value="ECO:0007669"/>
    <property type="project" value="InterPro"/>
</dbReference>
<keyword evidence="4" id="KW-1003">Cell membrane</keyword>
<dbReference type="PANTHER" id="PTHR36838:SF4">
    <property type="entry name" value="AUXIN EFFLUX CARRIER FAMILY PROTEIN"/>
    <property type="match status" value="1"/>
</dbReference>
<keyword evidence="5 8" id="KW-0812">Transmembrane</keyword>
<keyword evidence="7 8" id="KW-0472">Membrane</keyword>
<accession>A0A1N7Q009</accession>
<feature type="transmembrane region" description="Helical" evidence="8">
    <location>
        <begin position="101"/>
        <end position="123"/>
    </location>
</feature>
<feature type="transmembrane region" description="Helical" evidence="8">
    <location>
        <begin position="287"/>
        <end position="307"/>
    </location>
</feature>
<evidence type="ECO:0000256" key="7">
    <source>
        <dbReference type="ARBA" id="ARBA00023136"/>
    </source>
</evidence>
<evidence type="ECO:0000256" key="1">
    <source>
        <dbReference type="ARBA" id="ARBA00004651"/>
    </source>
</evidence>
<dbReference type="GO" id="GO:0005886">
    <property type="term" value="C:plasma membrane"/>
    <property type="evidence" value="ECO:0007669"/>
    <property type="project" value="UniProtKB-SubCell"/>
</dbReference>
<dbReference type="Proteomes" id="UP000185639">
    <property type="component" value="Unassembled WGS sequence"/>
</dbReference>
<keyword evidence="6 8" id="KW-1133">Transmembrane helix</keyword>
<feature type="transmembrane region" description="Helical" evidence="8">
    <location>
        <begin position="171"/>
        <end position="192"/>
    </location>
</feature>
<evidence type="ECO:0000313" key="10">
    <source>
        <dbReference type="Proteomes" id="UP000185639"/>
    </source>
</evidence>
<evidence type="ECO:0000256" key="6">
    <source>
        <dbReference type="ARBA" id="ARBA00022989"/>
    </source>
</evidence>
<dbReference type="InterPro" id="IPR004776">
    <property type="entry name" value="Mem_transp_PIN-like"/>
</dbReference>
<feature type="transmembrane region" description="Helical" evidence="8">
    <location>
        <begin position="6"/>
        <end position="26"/>
    </location>
</feature>
<comment type="subcellular location">
    <subcellularLocation>
        <location evidence="1">Cell membrane</location>
        <topology evidence="1">Multi-pass membrane protein</topology>
    </subcellularLocation>
</comment>
<protein>
    <recommendedName>
        <fullName evidence="11">AEC family transporter</fullName>
    </recommendedName>
</protein>
<gene>
    <name evidence="9" type="ORF">SAMN05421686_11264</name>
</gene>
<feature type="transmembrane region" description="Helical" evidence="8">
    <location>
        <begin position="70"/>
        <end position="89"/>
    </location>
</feature>
<evidence type="ECO:0008006" key="11">
    <source>
        <dbReference type="Google" id="ProtNLM"/>
    </source>
</evidence>
<feature type="transmembrane region" description="Helical" evidence="8">
    <location>
        <begin position="226"/>
        <end position="249"/>
    </location>
</feature>
<proteinExistence type="inferred from homology"/>
<reference evidence="10" key="1">
    <citation type="submission" date="2017-01" db="EMBL/GenBank/DDBJ databases">
        <authorList>
            <person name="Varghese N."/>
            <person name="Submissions S."/>
        </authorList>
    </citation>
    <scope>NUCLEOTIDE SEQUENCE [LARGE SCALE GENOMIC DNA]</scope>
    <source>
        <strain evidence="10">DSM 24913</strain>
    </source>
</reference>
<feature type="transmembrane region" description="Helical" evidence="8">
    <location>
        <begin position="255"/>
        <end position="275"/>
    </location>
</feature>
<feature type="transmembrane region" description="Helical" evidence="8">
    <location>
        <begin position="198"/>
        <end position="217"/>
    </location>
</feature>
<comment type="similarity">
    <text evidence="2">Belongs to the auxin efflux carrier (TC 2.A.69) family.</text>
</comment>
<keyword evidence="3" id="KW-0813">Transport</keyword>